<protein>
    <submittedName>
        <fullName evidence="1">Transposase</fullName>
    </submittedName>
</protein>
<organism evidence="1 2">
    <name type="scientific">Streptomyces endocoffeicus</name>
    <dbReference type="NCBI Taxonomy" id="2898945"/>
    <lineage>
        <taxon>Bacteria</taxon>
        <taxon>Bacillati</taxon>
        <taxon>Actinomycetota</taxon>
        <taxon>Actinomycetes</taxon>
        <taxon>Kitasatosporales</taxon>
        <taxon>Streptomycetaceae</taxon>
        <taxon>Streptomyces</taxon>
    </lineage>
</organism>
<reference evidence="1 2" key="1">
    <citation type="submission" date="2021-01" db="EMBL/GenBank/DDBJ databases">
        <title>WGS of actinomycetes isolated from Thailand.</title>
        <authorList>
            <person name="Thawai C."/>
        </authorList>
    </citation>
    <scope>NUCLEOTIDE SEQUENCE [LARGE SCALE GENOMIC DNA]</scope>
    <source>
        <strain evidence="1 2">CA3R110</strain>
    </source>
</reference>
<sequence length="62" mass="7041">MERSLAWLQHARRLVRDYERRPAHAEAMVNLAVITLMTRRLARGPFHPTAAPPRPAELVTAA</sequence>
<evidence type="ECO:0000313" key="2">
    <source>
        <dbReference type="Proteomes" id="UP000621510"/>
    </source>
</evidence>
<gene>
    <name evidence="1" type="ORF">JK364_53415</name>
</gene>
<name>A0ABS1Q9C9_9ACTN</name>
<dbReference type="Proteomes" id="UP000621510">
    <property type="component" value="Unassembled WGS sequence"/>
</dbReference>
<accession>A0ABS1Q9C9</accession>
<dbReference type="EMBL" id="JAERRG010000079">
    <property type="protein sequence ID" value="MBL1120975.1"/>
    <property type="molecule type" value="Genomic_DNA"/>
</dbReference>
<keyword evidence="2" id="KW-1185">Reference proteome</keyword>
<proteinExistence type="predicted"/>
<comment type="caution">
    <text evidence="1">The sequence shown here is derived from an EMBL/GenBank/DDBJ whole genome shotgun (WGS) entry which is preliminary data.</text>
</comment>
<evidence type="ECO:0000313" key="1">
    <source>
        <dbReference type="EMBL" id="MBL1120975.1"/>
    </source>
</evidence>